<dbReference type="NCBIfam" id="NF045728">
    <property type="entry name" value="glycosyl_F510_1955"/>
    <property type="match status" value="1"/>
</dbReference>
<dbReference type="InterPro" id="IPR015943">
    <property type="entry name" value="WD40/YVTN_repeat-like_dom_sf"/>
</dbReference>
<keyword evidence="3" id="KW-1185">Reference proteome</keyword>
<reference evidence="2 3" key="1">
    <citation type="submission" date="2024-03" db="EMBL/GenBank/DDBJ databases">
        <title>Draft genome sequence of Pseudonocardia tropica JCM 19149.</title>
        <authorList>
            <person name="Butdee W."/>
            <person name="Duangmal K."/>
        </authorList>
    </citation>
    <scope>NUCLEOTIDE SEQUENCE [LARGE SCALE GENOMIC DNA]</scope>
    <source>
        <strain evidence="2 3">JCM 19149</strain>
    </source>
</reference>
<gene>
    <name evidence="2" type="ORF">WHI96_26780</name>
</gene>
<dbReference type="InterPro" id="IPR054817">
    <property type="entry name" value="Glycosyl_F510_1955-like"/>
</dbReference>
<organism evidence="2 3">
    <name type="scientific">Pseudonocardia tropica</name>
    <dbReference type="NCBI Taxonomy" id="681289"/>
    <lineage>
        <taxon>Bacteria</taxon>
        <taxon>Bacillati</taxon>
        <taxon>Actinomycetota</taxon>
        <taxon>Actinomycetes</taxon>
        <taxon>Pseudonocardiales</taxon>
        <taxon>Pseudonocardiaceae</taxon>
        <taxon>Pseudonocardia</taxon>
    </lineage>
</organism>
<accession>A0ABV1K2G4</accession>
<dbReference type="Proteomes" id="UP001464923">
    <property type="component" value="Unassembled WGS sequence"/>
</dbReference>
<dbReference type="Gene3D" id="2.130.10.10">
    <property type="entry name" value="YVTN repeat-like/Quinoprotein amine dehydrogenase"/>
    <property type="match status" value="1"/>
</dbReference>
<dbReference type="EMBL" id="JBEDNP010000038">
    <property type="protein sequence ID" value="MEQ3542420.1"/>
    <property type="molecule type" value="Genomic_DNA"/>
</dbReference>
<dbReference type="CDD" id="cd15482">
    <property type="entry name" value="Sialidase_non-viral"/>
    <property type="match status" value="1"/>
</dbReference>
<dbReference type="RefSeq" id="WP_349302479.1">
    <property type="nucleotide sequence ID" value="NZ_JBEDNP010000038.1"/>
</dbReference>
<comment type="caution">
    <text evidence="2">The sequence shown here is derived from an EMBL/GenBank/DDBJ whole genome shotgun (WGS) entry which is preliminary data.</text>
</comment>
<evidence type="ECO:0000313" key="3">
    <source>
        <dbReference type="Proteomes" id="UP001464923"/>
    </source>
</evidence>
<evidence type="ECO:0000256" key="1">
    <source>
        <dbReference type="SAM" id="MobiDB-lite"/>
    </source>
</evidence>
<evidence type="ECO:0000313" key="2">
    <source>
        <dbReference type="EMBL" id="MEQ3542420.1"/>
    </source>
</evidence>
<dbReference type="SUPFAM" id="SSF110296">
    <property type="entry name" value="Oligoxyloglucan reducing end-specific cellobiohydrolase"/>
    <property type="match status" value="1"/>
</dbReference>
<sequence length="320" mass="32496">MPGHAPAEERPPPLMIDSPPVDRTNLKLGRPRAPLTYAVLTAGIAVLLVGCGGPAQPAAAPATAGTAGVFEQVGHVHGVGVDPGDGSTVIAGHHGLFSLTAEGTVTPRQNPLAGGPDLMGFTVAGPNTYLASGHPAPQDTSTPNPLGLVRSTDRGATWEPISLHGEVDFHALDVDGTVVAGLDATRGLLLTSSDSGQNWQRRASLSALDIALAPGENTRILATTEAGVMASHDGGTTFTSIAGSPLLAYLAWADDGSVYGIAPEGTLYASTDRGVTWQRRGATAAPPQAISAEHGGRLTVVTEVGVERSNDGGVTLQQLA</sequence>
<feature type="compositionally biased region" description="Basic and acidic residues" evidence="1">
    <location>
        <begin position="1"/>
        <end position="11"/>
    </location>
</feature>
<protein>
    <submittedName>
        <fullName evidence="2">F510_1955 family glycosylhydrolase</fullName>
    </submittedName>
</protein>
<name>A0ABV1K2G4_9PSEU</name>
<feature type="region of interest" description="Disordered" evidence="1">
    <location>
        <begin position="1"/>
        <end position="20"/>
    </location>
</feature>
<proteinExistence type="predicted"/>